<dbReference type="AlphaFoldDB" id="A0A0J1FKJ4"/>
<evidence type="ECO:0000259" key="4">
    <source>
        <dbReference type="PROSITE" id="PS51387"/>
    </source>
</evidence>
<proteinExistence type="predicted"/>
<evidence type="ECO:0000256" key="1">
    <source>
        <dbReference type="ARBA" id="ARBA00022630"/>
    </source>
</evidence>
<comment type="caution">
    <text evidence="5">The sequence shown here is derived from an EMBL/GenBank/DDBJ whole genome shotgun (WGS) entry which is preliminary data.</text>
</comment>
<evidence type="ECO:0000256" key="2">
    <source>
        <dbReference type="ARBA" id="ARBA00022827"/>
    </source>
</evidence>
<dbReference type="PATRIC" id="fig|476652.3.peg.4404"/>
<dbReference type="InterPro" id="IPR005107">
    <property type="entry name" value="CO_DH_flav_C"/>
</dbReference>
<dbReference type="InterPro" id="IPR036683">
    <property type="entry name" value="CO_DH_flav_C_dom_sf"/>
</dbReference>
<organism evidence="5 6">
    <name type="scientific">Desulfosporosinus acididurans</name>
    <dbReference type="NCBI Taxonomy" id="476652"/>
    <lineage>
        <taxon>Bacteria</taxon>
        <taxon>Bacillati</taxon>
        <taxon>Bacillota</taxon>
        <taxon>Clostridia</taxon>
        <taxon>Eubacteriales</taxon>
        <taxon>Desulfitobacteriaceae</taxon>
        <taxon>Desulfosporosinus</taxon>
    </lineage>
</organism>
<dbReference type="SMART" id="SM01092">
    <property type="entry name" value="CO_deh_flav_C"/>
    <property type="match status" value="1"/>
</dbReference>
<dbReference type="GO" id="GO:0050138">
    <property type="term" value="F:nicotinate dehydrogenase activity"/>
    <property type="evidence" value="ECO:0007669"/>
    <property type="project" value="UniProtKB-EC"/>
</dbReference>
<dbReference type="SUPFAM" id="SSF56176">
    <property type="entry name" value="FAD-binding/transporter-associated domain-like"/>
    <property type="match status" value="1"/>
</dbReference>
<protein>
    <submittedName>
        <fullName evidence="5">Nicotinate dehydrogenase FAD-subunit</fullName>
        <ecNumber evidence="5">1.17.1.5</ecNumber>
    </submittedName>
</protein>
<feature type="domain" description="FAD-binding PCMH-type" evidence="4">
    <location>
        <begin position="1"/>
        <end position="168"/>
    </location>
</feature>
<evidence type="ECO:0000313" key="5">
    <source>
        <dbReference type="EMBL" id="KLU63927.1"/>
    </source>
</evidence>
<evidence type="ECO:0000313" key="6">
    <source>
        <dbReference type="Proteomes" id="UP000036356"/>
    </source>
</evidence>
<dbReference type="InterPro" id="IPR036318">
    <property type="entry name" value="FAD-bd_PCMH-like_sf"/>
</dbReference>
<dbReference type="Gene3D" id="3.30.465.10">
    <property type="match status" value="1"/>
</dbReference>
<sequence>MKYYQPQSVNEAIEIAYSSQGIFLAGGTDLVLQMQKRKIQPKALIDLGRIPELHEIKETKEYIEIGSMATFSEMGKSKLIAEKASSLWLACQTMGSPQIRNQATIGGNLGNCSPAADGLPPLLALGTEAVLISGEGEKQMPLADLLGQTPLLSPGTLIVGFKIPKIHLLSGFAKLGRREALAIARLSVAVALELDGSKVGNVRVALGAVGRRAFLSDSLAHVLSQREFNESWLELGISQIQGVVRAALGDRASAPYKRVAVAGVFREAVASLRRQGGLDK</sequence>
<dbReference type="Gene3D" id="3.30.43.10">
    <property type="entry name" value="Uridine Diphospho-n-acetylenolpyruvylglucosamine Reductase, domain 2"/>
    <property type="match status" value="1"/>
</dbReference>
<dbReference type="InterPro" id="IPR016167">
    <property type="entry name" value="FAD-bd_PCMH_sub1"/>
</dbReference>
<dbReference type="GO" id="GO:0071949">
    <property type="term" value="F:FAD binding"/>
    <property type="evidence" value="ECO:0007669"/>
    <property type="project" value="InterPro"/>
</dbReference>
<accession>A0A0J1FKJ4</accession>
<dbReference type="InterPro" id="IPR016166">
    <property type="entry name" value="FAD-bd_PCMH"/>
</dbReference>
<dbReference type="InterPro" id="IPR002346">
    <property type="entry name" value="Mopterin_DH_FAD-bd"/>
</dbReference>
<dbReference type="PANTHER" id="PTHR42659">
    <property type="entry name" value="XANTHINE DEHYDROGENASE SUBUNIT C-RELATED"/>
    <property type="match status" value="1"/>
</dbReference>
<keyword evidence="1" id="KW-0285">Flavoprotein</keyword>
<dbReference type="STRING" id="476652.DEAC_c41560"/>
<dbReference type="InterPro" id="IPR016169">
    <property type="entry name" value="FAD-bd_PCMH_sub2"/>
</dbReference>
<reference evidence="5 6" key="1">
    <citation type="submission" date="2015-06" db="EMBL/GenBank/DDBJ databases">
        <title>Draft genome of the moderately acidophilic sulfate reducer Candidatus Desulfosporosinus acididurans strain M1.</title>
        <authorList>
            <person name="Poehlein A."/>
            <person name="Petzsch P."/>
            <person name="Johnson B.D."/>
            <person name="Schloemann M."/>
            <person name="Daniel R."/>
            <person name="Muehling M."/>
        </authorList>
    </citation>
    <scope>NUCLEOTIDE SEQUENCE [LARGE SCALE GENOMIC DNA]</scope>
    <source>
        <strain evidence="5 6">M1</strain>
    </source>
</reference>
<dbReference type="Pfam" id="PF03450">
    <property type="entry name" value="CO_deh_flav_C"/>
    <property type="match status" value="1"/>
</dbReference>
<keyword evidence="3 5" id="KW-0560">Oxidoreductase</keyword>
<dbReference type="EMBL" id="LDZY01000020">
    <property type="protein sequence ID" value="KLU63927.1"/>
    <property type="molecule type" value="Genomic_DNA"/>
</dbReference>
<dbReference type="InterPro" id="IPR051312">
    <property type="entry name" value="Diverse_Substr_Oxidored"/>
</dbReference>
<name>A0A0J1FKJ4_9FIRM</name>
<dbReference type="EC" id="1.17.1.5" evidence="5"/>
<keyword evidence="6" id="KW-1185">Reference proteome</keyword>
<dbReference type="PROSITE" id="PS51387">
    <property type="entry name" value="FAD_PCMH"/>
    <property type="match status" value="1"/>
</dbReference>
<dbReference type="SUPFAM" id="SSF55447">
    <property type="entry name" value="CO dehydrogenase flavoprotein C-terminal domain-like"/>
    <property type="match status" value="1"/>
</dbReference>
<evidence type="ECO:0000256" key="3">
    <source>
        <dbReference type="ARBA" id="ARBA00023002"/>
    </source>
</evidence>
<dbReference type="Proteomes" id="UP000036356">
    <property type="component" value="Unassembled WGS sequence"/>
</dbReference>
<dbReference type="PANTHER" id="PTHR42659:SF2">
    <property type="entry name" value="XANTHINE DEHYDROGENASE SUBUNIT C-RELATED"/>
    <property type="match status" value="1"/>
</dbReference>
<dbReference type="Pfam" id="PF00941">
    <property type="entry name" value="FAD_binding_5"/>
    <property type="match status" value="1"/>
</dbReference>
<dbReference type="Gene3D" id="3.30.390.50">
    <property type="entry name" value="CO dehydrogenase flavoprotein, C-terminal domain"/>
    <property type="match status" value="1"/>
</dbReference>
<gene>
    <name evidence="5" type="primary">ndhF</name>
    <name evidence="5" type="ORF">DEAC_c41560</name>
</gene>
<keyword evidence="2" id="KW-0274">FAD</keyword>
<dbReference type="RefSeq" id="WP_047811928.1">
    <property type="nucleotide sequence ID" value="NZ_LDZY01000020.1"/>
</dbReference>